<gene>
    <name evidence="2" type="primary">A10p008360.1_BraROA</name>
    <name evidence="2" type="ORF">IGI04_039803</name>
</gene>
<feature type="compositionally biased region" description="Polar residues" evidence="1">
    <location>
        <begin position="33"/>
        <end position="47"/>
    </location>
</feature>
<name>A0ABQ7KMM2_BRACM</name>
<reference evidence="2 3" key="1">
    <citation type="submission" date="2021-03" db="EMBL/GenBank/DDBJ databases">
        <authorList>
            <person name="King G.J."/>
            <person name="Bancroft I."/>
            <person name="Baten A."/>
            <person name="Bloomfield J."/>
            <person name="Borpatragohain P."/>
            <person name="He Z."/>
            <person name="Irish N."/>
            <person name="Irwin J."/>
            <person name="Liu K."/>
            <person name="Mauleon R.P."/>
            <person name="Moore J."/>
            <person name="Morris R."/>
            <person name="Ostergaard L."/>
            <person name="Wang B."/>
            <person name="Wells R."/>
        </authorList>
    </citation>
    <scope>NUCLEOTIDE SEQUENCE [LARGE SCALE GENOMIC DNA]</scope>
    <source>
        <strain evidence="2">R-o-18</strain>
        <tissue evidence="2">Leaf</tissue>
    </source>
</reference>
<accession>A0ABQ7KMM2</accession>
<comment type="caution">
    <text evidence="2">The sequence shown here is derived from an EMBL/GenBank/DDBJ whole genome shotgun (WGS) entry which is preliminary data.</text>
</comment>
<dbReference type="Proteomes" id="UP000823674">
    <property type="component" value="Chromosome A10"/>
</dbReference>
<evidence type="ECO:0000313" key="3">
    <source>
        <dbReference type="Proteomes" id="UP000823674"/>
    </source>
</evidence>
<evidence type="ECO:0000256" key="1">
    <source>
        <dbReference type="SAM" id="MobiDB-lite"/>
    </source>
</evidence>
<feature type="non-terminal residue" evidence="2">
    <location>
        <position position="1"/>
    </location>
</feature>
<feature type="region of interest" description="Disordered" evidence="1">
    <location>
        <begin position="33"/>
        <end position="54"/>
    </location>
</feature>
<keyword evidence="3" id="KW-1185">Reference proteome</keyword>
<proteinExistence type="predicted"/>
<evidence type="ECO:0000313" key="2">
    <source>
        <dbReference type="EMBL" id="KAG5375207.1"/>
    </source>
</evidence>
<organism evidence="2 3">
    <name type="scientific">Brassica rapa subsp. trilocularis</name>
    <dbReference type="NCBI Taxonomy" id="1813537"/>
    <lineage>
        <taxon>Eukaryota</taxon>
        <taxon>Viridiplantae</taxon>
        <taxon>Streptophyta</taxon>
        <taxon>Embryophyta</taxon>
        <taxon>Tracheophyta</taxon>
        <taxon>Spermatophyta</taxon>
        <taxon>Magnoliopsida</taxon>
        <taxon>eudicotyledons</taxon>
        <taxon>Gunneridae</taxon>
        <taxon>Pentapetalae</taxon>
        <taxon>rosids</taxon>
        <taxon>malvids</taxon>
        <taxon>Brassicales</taxon>
        <taxon>Brassicaceae</taxon>
        <taxon>Brassiceae</taxon>
        <taxon>Brassica</taxon>
    </lineage>
</organism>
<sequence length="160" mass="18739">FVGTEIHTVDFRLNKETRKTLIFQRTRISANYHTSSNQNTRITTTKYNKSRKREQRRSYSEFAYERLQQGISLGSRAVGEIPSSILSSCSSPRTPYILAPRSVYAFTLLPLSRHSIKMEIFHFPDLHNYLQNFRIYPRKLDIYPSLWAKRKPCCGLRAFG</sequence>
<protein>
    <submittedName>
        <fullName evidence="2">Uncharacterized protein</fullName>
    </submittedName>
</protein>
<dbReference type="EMBL" id="JADBGQ010000010">
    <property type="protein sequence ID" value="KAG5375207.1"/>
    <property type="molecule type" value="Genomic_DNA"/>
</dbReference>